<proteinExistence type="predicted"/>
<accession>A0ABX0VBY5</accession>
<comment type="caution">
    <text evidence="1">The sequence shown here is derived from an EMBL/GenBank/DDBJ whole genome shotgun (WGS) entry which is preliminary data.</text>
</comment>
<sequence length="226" mass="25783">MITNVRTEFKSALGPEWTGGRKGSSKISLLRYQTPFGSNPSLRGTEACVEAFYRDFLNDSDAQAYQLYIFHSDGHPRTPYQEKRAALPGWKKFLNQKAIFGNPALEIREPTLDGVRVVSLFAVEPISLKQYFIGLEEVENSFAVFVRKNTLSLQHVMADIYKYAMFNDDGTFCSRINWPRLVCNEAPKIVICRARLADEINSYVLELFIGHENSTFMHTITNKARI</sequence>
<evidence type="ECO:0000313" key="1">
    <source>
        <dbReference type="EMBL" id="NIX77364.1"/>
    </source>
</evidence>
<dbReference type="Proteomes" id="UP000707352">
    <property type="component" value="Unassembled WGS sequence"/>
</dbReference>
<name>A0ABX0VBY5_9HYPH</name>
<keyword evidence="2" id="KW-1185">Reference proteome</keyword>
<reference evidence="1 2" key="1">
    <citation type="submission" date="2020-03" db="EMBL/GenBank/DDBJ databases">
        <title>The genome sequence of Microvirga sp. c23x22.</title>
        <authorList>
            <person name="Zhang X."/>
        </authorList>
    </citation>
    <scope>NUCLEOTIDE SEQUENCE [LARGE SCALE GENOMIC DNA]</scope>
    <source>
        <strain evidence="2">c23x22</strain>
    </source>
</reference>
<protein>
    <submittedName>
        <fullName evidence="1">Uncharacterized protein</fullName>
    </submittedName>
</protein>
<dbReference type="EMBL" id="JAATJS010000004">
    <property type="protein sequence ID" value="NIX77364.1"/>
    <property type="molecule type" value="Genomic_DNA"/>
</dbReference>
<dbReference type="RefSeq" id="WP_167673287.1">
    <property type="nucleotide sequence ID" value="NZ_JAATJS010000004.1"/>
</dbReference>
<organism evidence="1 2">
    <name type="scientific">Microvirga terricola</name>
    <dbReference type="NCBI Taxonomy" id="2719797"/>
    <lineage>
        <taxon>Bacteria</taxon>
        <taxon>Pseudomonadati</taxon>
        <taxon>Pseudomonadota</taxon>
        <taxon>Alphaproteobacteria</taxon>
        <taxon>Hyphomicrobiales</taxon>
        <taxon>Methylobacteriaceae</taxon>
        <taxon>Microvirga</taxon>
    </lineage>
</organism>
<evidence type="ECO:0000313" key="2">
    <source>
        <dbReference type="Proteomes" id="UP000707352"/>
    </source>
</evidence>
<gene>
    <name evidence="1" type="ORF">HB375_12180</name>
</gene>